<proteinExistence type="predicted"/>
<gene>
    <name evidence="1" type="ORF">ACFSSA_08790</name>
</gene>
<name>A0ABW5D9Z3_9BACT</name>
<dbReference type="Proteomes" id="UP001597375">
    <property type="component" value="Unassembled WGS sequence"/>
</dbReference>
<accession>A0ABW5D9Z3</accession>
<reference evidence="2" key="1">
    <citation type="journal article" date="2019" name="Int. J. Syst. Evol. Microbiol.">
        <title>The Global Catalogue of Microorganisms (GCM) 10K type strain sequencing project: providing services to taxonomists for standard genome sequencing and annotation.</title>
        <authorList>
            <consortium name="The Broad Institute Genomics Platform"/>
            <consortium name="The Broad Institute Genome Sequencing Center for Infectious Disease"/>
            <person name="Wu L."/>
            <person name="Ma J."/>
        </authorList>
    </citation>
    <scope>NUCLEOTIDE SEQUENCE [LARGE SCALE GENOMIC DNA]</scope>
    <source>
        <strain evidence="2">CGMCC 4.7106</strain>
    </source>
</reference>
<organism evidence="1 2">
    <name type="scientific">Luteolibacter algae</name>
    <dbReference type="NCBI Taxonomy" id="454151"/>
    <lineage>
        <taxon>Bacteria</taxon>
        <taxon>Pseudomonadati</taxon>
        <taxon>Verrucomicrobiota</taxon>
        <taxon>Verrucomicrobiia</taxon>
        <taxon>Verrucomicrobiales</taxon>
        <taxon>Verrucomicrobiaceae</taxon>
        <taxon>Luteolibacter</taxon>
    </lineage>
</organism>
<evidence type="ECO:0000313" key="1">
    <source>
        <dbReference type="EMBL" id="MFD2256769.1"/>
    </source>
</evidence>
<protein>
    <recommendedName>
        <fullName evidence="3">ParB/Sulfiredoxin domain-containing protein</fullName>
    </recommendedName>
</protein>
<sequence>MWLEPKAEVHGWPFATNDEETKGTRWEDFFGSKKMIEVAKLQWSIDCVELDQVINQNVNRCLAFNTGTTTAGVEAPPSSRDRFESIITFLEKHGAIPAPLVCYAGEPPALMDGYHRVAALLYLGYPRSHKVPMWIGR</sequence>
<evidence type="ECO:0000313" key="2">
    <source>
        <dbReference type="Proteomes" id="UP001597375"/>
    </source>
</evidence>
<dbReference type="EMBL" id="JBHUIT010000012">
    <property type="protein sequence ID" value="MFD2256769.1"/>
    <property type="molecule type" value="Genomic_DNA"/>
</dbReference>
<evidence type="ECO:0008006" key="3">
    <source>
        <dbReference type="Google" id="ProtNLM"/>
    </source>
</evidence>
<dbReference type="RefSeq" id="WP_386820058.1">
    <property type="nucleotide sequence ID" value="NZ_JBHUIT010000012.1"/>
</dbReference>
<keyword evidence="2" id="KW-1185">Reference proteome</keyword>
<comment type="caution">
    <text evidence="1">The sequence shown here is derived from an EMBL/GenBank/DDBJ whole genome shotgun (WGS) entry which is preliminary data.</text>
</comment>